<feature type="compositionally biased region" description="Low complexity" evidence="1">
    <location>
        <begin position="18"/>
        <end position="28"/>
    </location>
</feature>
<dbReference type="InterPro" id="IPR007139">
    <property type="entry name" value="DUF349"/>
</dbReference>
<feature type="compositionally biased region" description="Low complexity" evidence="1">
    <location>
        <begin position="53"/>
        <end position="78"/>
    </location>
</feature>
<name>A0A366KDT2_9BIFI</name>
<feature type="compositionally biased region" description="Polar residues" evidence="1">
    <location>
        <begin position="1"/>
        <end position="10"/>
    </location>
</feature>
<protein>
    <submittedName>
        <fullName evidence="2">DNA repair protein</fullName>
    </submittedName>
</protein>
<gene>
    <name evidence="2" type="ORF">CRD59_03195</name>
</gene>
<evidence type="ECO:0000313" key="3">
    <source>
        <dbReference type="Proteomes" id="UP000252345"/>
    </source>
</evidence>
<evidence type="ECO:0000256" key="1">
    <source>
        <dbReference type="SAM" id="MobiDB-lite"/>
    </source>
</evidence>
<accession>A0A366KDT2</accession>
<sequence>MADDSVTTPEKTPAPDGQTQEQSQQAVQAGVHDPKPAPSPAAPTDQPDKPKAAARPAAPSPAALARKPPVMPAAPAAASYKEEDVKAAETFGRVDDNGGVFVREGAGEREVGQFPDAGSKDEALSLYARRYLDLKEKLDLFATRLKAANIKPREIDESLKTLDEETKEPAVVGDIAALRAHLLELRTEGEAKKTKLAEERKAALAKAIDERTAIVEEAEGIVAGLGDQTNWRQTADKFRGLFERWQNHQRTTIRIDKKHADALWKRFSSARSAFNQQRRKWAQERDASRAETKRIKEEIIAKANEIKDSTDWGGTSRDFNALMDRWKAAGRAGRNEDDALWARFREAADVFFNARQADRDKISGDEQENLKAKEALLVKAESLLPVKDEAAAKRARQALAKIQEEWDGIGYVPRADMHRIESRLDAVDRQIKTVEDAAWKRSDPEADARKSSFETQLESQLDELDQRIEAESDPAAKQALQAEKATKEQWLKAIK</sequence>
<dbReference type="OrthoDB" id="5422202at2"/>
<dbReference type="EMBL" id="PDCH01000004">
    <property type="protein sequence ID" value="RBP99547.1"/>
    <property type="molecule type" value="Genomic_DNA"/>
</dbReference>
<dbReference type="RefSeq" id="WP_113853159.1">
    <property type="nucleotide sequence ID" value="NZ_PDCH01000004.1"/>
</dbReference>
<dbReference type="Proteomes" id="UP000252345">
    <property type="component" value="Unassembled WGS sequence"/>
</dbReference>
<dbReference type="AlphaFoldDB" id="A0A366KDT2"/>
<organism evidence="2 3">
    <name type="scientific">Bifidobacterium xylocopae</name>
    <dbReference type="NCBI Taxonomy" id="2493119"/>
    <lineage>
        <taxon>Bacteria</taxon>
        <taxon>Bacillati</taxon>
        <taxon>Actinomycetota</taxon>
        <taxon>Actinomycetes</taxon>
        <taxon>Bifidobacteriales</taxon>
        <taxon>Bifidobacteriaceae</taxon>
        <taxon>Bifidobacterium</taxon>
    </lineage>
</organism>
<keyword evidence="3" id="KW-1185">Reference proteome</keyword>
<feature type="region of interest" description="Disordered" evidence="1">
    <location>
        <begin position="1"/>
        <end position="117"/>
    </location>
</feature>
<proteinExistence type="predicted"/>
<comment type="caution">
    <text evidence="2">The sequence shown here is derived from an EMBL/GenBank/DDBJ whole genome shotgun (WGS) entry which is preliminary data.</text>
</comment>
<evidence type="ECO:0000313" key="2">
    <source>
        <dbReference type="EMBL" id="RBP99547.1"/>
    </source>
</evidence>
<feature type="compositionally biased region" description="Basic and acidic residues" evidence="1">
    <location>
        <begin position="80"/>
        <end position="96"/>
    </location>
</feature>
<dbReference type="Pfam" id="PF03993">
    <property type="entry name" value="DUF349"/>
    <property type="match status" value="3"/>
</dbReference>
<reference evidence="2 3" key="1">
    <citation type="submission" date="2017-10" db="EMBL/GenBank/DDBJ databases">
        <title>Bifidobacterium xylocopum sp. nov. and Bifidobacterium aemilianum sp. nov., from the carpenter bee (Xylocopa violacea) digestive tract.</title>
        <authorList>
            <person name="Alberoni D."/>
            <person name="Baffoni L."/>
            <person name="Di Gioia D."/>
            <person name="Gaggia F."/>
            <person name="Biavati B."/>
        </authorList>
    </citation>
    <scope>NUCLEOTIDE SEQUENCE [LARGE SCALE GENOMIC DNA]</scope>
    <source>
        <strain evidence="2 3">XV2</strain>
    </source>
</reference>